<dbReference type="RefSeq" id="WP_380024795.1">
    <property type="nucleotide sequence ID" value="NZ_JBHSHC010000033.1"/>
</dbReference>
<dbReference type="Proteomes" id="UP001596002">
    <property type="component" value="Unassembled WGS sequence"/>
</dbReference>
<name>A0ABV9PXE5_9BACL</name>
<keyword evidence="2" id="KW-1185">Reference proteome</keyword>
<dbReference type="NCBIfam" id="TIGR01987">
    <property type="entry name" value="HI0074"/>
    <property type="match status" value="1"/>
</dbReference>
<dbReference type="EMBL" id="JBHSHC010000033">
    <property type="protein sequence ID" value="MFC4766906.1"/>
    <property type="molecule type" value="Genomic_DNA"/>
</dbReference>
<reference evidence="2" key="1">
    <citation type="journal article" date="2019" name="Int. J. Syst. Evol. Microbiol.">
        <title>The Global Catalogue of Microorganisms (GCM) 10K type strain sequencing project: providing services to taxonomists for standard genome sequencing and annotation.</title>
        <authorList>
            <consortium name="The Broad Institute Genomics Platform"/>
            <consortium name="The Broad Institute Genome Sequencing Center for Infectious Disease"/>
            <person name="Wu L."/>
            <person name="Ma J."/>
        </authorList>
    </citation>
    <scope>NUCLEOTIDE SEQUENCE [LARGE SCALE GENOMIC DNA]</scope>
    <source>
        <strain evidence="2">WYCCWR 12678</strain>
    </source>
</reference>
<dbReference type="SUPFAM" id="SSF81593">
    <property type="entry name" value="Nucleotidyltransferase substrate binding subunit/domain"/>
    <property type="match status" value="1"/>
</dbReference>
<organism evidence="1 2">
    <name type="scientific">Effusibacillus consociatus</name>
    <dbReference type="NCBI Taxonomy" id="1117041"/>
    <lineage>
        <taxon>Bacteria</taxon>
        <taxon>Bacillati</taxon>
        <taxon>Bacillota</taxon>
        <taxon>Bacilli</taxon>
        <taxon>Bacillales</taxon>
        <taxon>Alicyclobacillaceae</taxon>
        <taxon>Effusibacillus</taxon>
    </lineage>
</organism>
<dbReference type="InterPro" id="IPR010235">
    <property type="entry name" value="HepT"/>
</dbReference>
<protein>
    <submittedName>
        <fullName evidence="1">HI0074 family nucleotidyltransferase substrate-binding subunit</fullName>
    </submittedName>
</protein>
<sequence>MNESKSVQSLLNLGKALERLREALQVPEDSLLAVDGTIQRFEFAIELYWKTLKRLLANEGIQTNTPRETLQRAFQAHWLSDETAWLQMLKDCNETSHVYAEETALRIYNHIKRYFPEMERTYKFLLDRFGENQS</sequence>
<dbReference type="Gene3D" id="1.20.120.330">
    <property type="entry name" value="Nucleotidyltransferases domain 2"/>
    <property type="match status" value="1"/>
</dbReference>
<evidence type="ECO:0000313" key="2">
    <source>
        <dbReference type="Proteomes" id="UP001596002"/>
    </source>
</evidence>
<comment type="caution">
    <text evidence="1">The sequence shown here is derived from an EMBL/GenBank/DDBJ whole genome shotgun (WGS) entry which is preliminary data.</text>
</comment>
<dbReference type="Pfam" id="PF08780">
    <property type="entry name" value="NTase_sub_bind"/>
    <property type="match status" value="1"/>
</dbReference>
<gene>
    <name evidence="1" type="ORF">ACFO8Q_05930</name>
</gene>
<proteinExistence type="predicted"/>
<evidence type="ECO:0000313" key="1">
    <source>
        <dbReference type="EMBL" id="MFC4766906.1"/>
    </source>
</evidence>
<accession>A0ABV9PXE5</accession>